<organism evidence="2 3">
    <name type="scientific">Polyporus arcularius HHB13444</name>
    <dbReference type="NCBI Taxonomy" id="1314778"/>
    <lineage>
        <taxon>Eukaryota</taxon>
        <taxon>Fungi</taxon>
        <taxon>Dikarya</taxon>
        <taxon>Basidiomycota</taxon>
        <taxon>Agaricomycotina</taxon>
        <taxon>Agaricomycetes</taxon>
        <taxon>Polyporales</taxon>
        <taxon>Polyporaceae</taxon>
        <taxon>Polyporus</taxon>
    </lineage>
</organism>
<dbReference type="AlphaFoldDB" id="A0A5C3PXL2"/>
<keyword evidence="3" id="KW-1185">Reference proteome</keyword>
<protein>
    <recommendedName>
        <fullName evidence="4">Secreted protein</fullName>
    </recommendedName>
</protein>
<reference evidence="2 3" key="1">
    <citation type="journal article" date="2019" name="Nat. Ecol. Evol.">
        <title>Megaphylogeny resolves global patterns of mushroom evolution.</title>
        <authorList>
            <person name="Varga T."/>
            <person name="Krizsan K."/>
            <person name="Foldi C."/>
            <person name="Dima B."/>
            <person name="Sanchez-Garcia M."/>
            <person name="Sanchez-Ramirez S."/>
            <person name="Szollosi G.J."/>
            <person name="Szarkandi J.G."/>
            <person name="Papp V."/>
            <person name="Albert L."/>
            <person name="Andreopoulos W."/>
            <person name="Angelini C."/>
            <person name="Antonin V."/>
            <person name="Barry K.W."/>
            <person name="Bougher N.L."/>
            <person name="Buchanan P."/>
            <person name="Buyck B."/>
            <person name="Bense V."/>
            <person name="Catcheside P."/>
            <person name="Chovatia M."/>
            <person name="Cooper J."/>
            <person name="Damon W."/>
            <person name="Desjardin D."/>
            <person name="Finy P."/>
            <person name="Geml J."/>
            <person name="Haridas S."/>
            <person name="Hughes K."/>
            <person name="Justo A."/>
            <person name="Karasinski D."/>
            <person name="Kautmanova I."/>
            <person name="Kiss B."/>
            <person name="Kocsube S."/>
            <person name="Kotiranta H."/>
            <person name="LaButti K.M."/>
            <person name="Lechner B.E."/>
            <person name="Liimatainen K."/>
            <person name="Lipzen A."/>
            <person name="Lukacs Z."/>
            <person name="Mihaltcheva S."/>
            <person name="Morgado L.N."/>
            <person name="Niskanen T."/>
            <person name="Noordeloos M.E."/>
            <person name="Ohm R.A."/>
            <person name="Ortiz-Santana B."/>
            <person name="Ovrebo C."/>
            <person name="Racz N."/>
            <person name="Riley R."/>
            <person name="Savchenko A."/>
            <person name="Shiryaev A."/>
            <person name="Soop K."/>
            <person name="Spirin V."/>
            <person name="Szebenyi C."/>
            <person name="Tomsovsky M."/>
            <person name="Tulloss R.E."/>
            <person name="Uehling J."/>
            <person name="Grigoriev I.V."/>
            <person name="Vagvolgyi C."/>
            <person name="Papp T."/>
            <person name="Martin F.M."/>
            <person name="Miettinen O."/>
            <person name="Hibbett D.S."/>
            <person name="Nagy L.G."/>
        </authorList>
    </citation>
    <scope>NUCLEOTIDE SEQUENCE [LARGE SCALE GENOMIC DNA]</scope>
    <source>
        <strain evidence="2 3">HHB13444</strain>
    </source>
</reference>
<dbReference type="InParanoid" id="A0A5C3PXL2"/>
<dbReference type="Proteomes" id="UP000308197">
    <property type="component" value="Unassembled WGS sequence"/>
</dbReference>
<proteinExistence type="predicted"/>
<gene>
    <name evidence="2" type="ORF">K466DRAFT_583371</name>
</gene>
<evidence type="ECO:0000313" key="2">
    <source>
        <dbReference type="EMBL" id="TFK90833.1"/>
    </source>
</evidence>
<dbReference type="EMBL" id="ML211035">
    <property type="protein sequence ID" value="TFK90833.1"/>
    <property type="molecule type" value="Genomic_DNA"/>
</dbReference>
<accession>A0A5C3PXL2</accession>
<keyword evidence="1" id="KW-0732">Signal</keyword>
<name>A0A5C3PXL2_9APHY</name>
<evidence type="ECO:0000256" key="1">
    <source>
        <dbReference type="SAM" id="SignalP"/>
    </source>
</evidence>
<sequence length="73" mass="8043">MARALAFANYVLILLHGCTRSADARRARVRAFASGAQMCPEGRCHTDICSPFRVYCLPSESPSFTRGTGEDYL</sequence>
<feature type="chain" id="PRO_5023114267" description="Secreted protein" evidence="1">
    <location>
        <begin position="25"/>
        <end position="73"/>
    </location>
</feature>
<evidence type="ECO:0000313" key="3">
    <source>
        <dbReference type="Proteomes" id="UP000308197"/>
    </source>
</evidence>
<evidence type="ECO:0008006" key="4">
    <source>
        <dbReference type="Google" id="ProtNLM"/>
    </source>
</evidence>
<feature type="signal peptide" evidence="1">
    <location>
        <begin position="1"/>
        <end position="24"/>
    </location>
</feature>